<feature type="domain" description="Aldehyde dehydrogenase" evidence="3">
    <location>
        <begin position="43"/>
        <end position="468"/>
    </location>
</feature>
<evidence type="ECO:0000259" key="3">
    <source>
        <dbReference type="Pfam" id="PF00171"/>
    </source>
</evidence>
<dbReference type="CDD" id="cd07129">
    <property type="entry name" value="ALDH_KGSADH"/>
    <property type="match status" value="1"/>
</dbReference>
<dbReference type="InterPro" id="IPR015590">
    <property type="entry name" value="Aldehyde_DH_dom"/>
</dbReference>
<dbReference type="InterPro" id="IPR044151">
    <property type="entry name" value="ALDH_KGSADH"/>
</dbReference>
<reference evidence="4 5" key="1">
    <citation type="submission" date="2022-04" db="EMBL/GenBank/DDBJ databases">
        <title>Streptomyces sp. nov. LCR6-01 isolated from Lichen of Dirinaria sp.</title>
        <authorList>
            <person name="Kanchanasin P."/>
            <person name="Tanasupawat S."/>
            <person name="Phongsopitanun W."/>
        </authorList>
    </citation>
    <scope>NUCLEOTIDE SEQUENCE [LARGE SCALE GENOMIC DNA]</scope>
    <source>
        <strain evidence="4 5">LCR6-01</strain>
    </source>
</reference>
<dbReference type="Proteomes" id="UP001522868">
    <property type="component" value="Unassembled WGS sequence"/>
</dbReference>
<evidence type="ECO:0000256" key="1">
    <source>
        <dbReference type="ARBA" id="ARBA00023002"/>
    </source>
</evidence>
<dbReference type="InterPro" id="IPR016163">
    <property type="entry name" value="Ald_DH_C"/>
</dbReference>
<dbReference type="Gene3D" id="3.40.309.10">
    <property type="entry name" value="Aldehyde Dehydrogenase, Chain A, domain 2"/>
    <property type="match status" value="1"/>
</dbReference>
<protein>
    <submittedName>
        <fullName evidence="4">Aldehyde dehydrogenase (NADP(+))</fullName>
    </submittedName>
</protein>
<dbReference type="PANTHER" id="PTHR43353">
    <property type="entry name" value="SUCCINATE-SEMIALDEHYDE DEHYDROGENASE, MITOCHONDRIAL"/>
    <property type="match status" value="1"/>
</dbReference>
<accession>A0ABT0IAA0</accession>
<dbReference type="PANTHER" id="PTHR43353:SF3">
    <property type="entry name" value="ALDEHYDE DEHYDROGENASE-RELATED"/>
    <property type="match status" value="1"/>
</dbReference>
<keyword evidence="5" id="KW-1185">Reference proteome</keyword>
<gene>
    <name evidence="4" type="ORF">M1O15_12775</name>
</gene>
<proteinExistence type="predicted"/>
<dbReference type="RefSeq" id="WP_248633844.1">
    <property type="nucleotide sequence ID" value="NZ_JALPTH010000010.1"/>
</dbReference>
<evidence type="ECO:0000256" key="2">
    <source>
        <dbReference type="SAM" id="MobiDB-lite"/>
    </source>
</evidence>
<sequence length="522" mass="53167">MEMPGGTVAPHTGHSILAGRDAPGTGPVWRGVRAATGEAWGPQLRDASAEQVAEAAALAASAARPYRALPPERRAAFLDACAEEIEALGDGLLEPAAVETGLPLPRLTGERARTCAQLRMFADLVRSGEVAGARFTSALPERRPLPRPDLRLRRVPVGPVAVFGAGNFPLAFSVAGGDTASALAAGCPVVFKAHPAHPGTGELVARAVTAAARRTGMPAGVFSLLVGRGTETGQALVRDPRITAVGFTGSRSGGLALLAAAAERPVPIPVYAEMSAVNPVVLLPGALADPVALAEAYTASLTTGAGQLCTSPGLLLVPAGPEGDAFRTSLAKALAGATGQVMLTPDITGAFTEGVRRWAAADGVAVVGRGLPGPGPYAPEPVVLECEAGSYAAQPDLAGEVFGAAALLVRWSDPDELTALLEGLEGQLTATLHGDGAADLAAARRLLPVLEERAGRVVWNGWPTGVEVCEAVVHGGPWPATSAPGTTSVGTLAVDRWLRPVCYQSFPDALLPEGLRTDGEPG</sequence>
<dbReference type="InterPro" id="IPR016161">
    <property type="entry name" value="Ald_DH/histidinol_DH"/>
</dbReference>
<evidence type="ECO:0000313" key="4">
    <source>
        <dbReference type="EMBL" id="MCK8678254.1"/>
    </source>
</evidence>
<organism evidence="4 5">
    <name type="scientific">Streptomyces lichenis</name>
    <dbReference type="NCBI Taxonomy" id="2306967"/>
    <lineage>
        <taxon>Bacteria</taxon>
        <taxon>Bacillati</taxon>
        <taxon>Actinomycetota</taxon>
        <taxon>Actinomycetes</taxon>
        <taxon>Kitasatosporales</taxon>
        <taxon>Streptomycetaceae</taxon>
        <taxon>Streptomyces</taxon>
    </lineage>
</organism>
<feature type="region of interest" description="Disordered" evidence="2">
    <location>
        <begin position="1"/>
        <end position="23"/>
    </location>
</feature>
<dbReference type="Gene3D" id="3.40.605.10">
    <property type="entry name" value="Aldehyde Dehydrogenase, Chain A, domain 1"/>
    <property type="match status" value="1"/>
</dbReference>
<dbReference type="EMBL" id="JALPTH010000010">
    <property type="protein sequence ID" value="MCK8678254.1"/>
    <property type="molecule type" value="Genomic_DNA"/>
</dbReference>
<dbReference type="InterPro" id="IPR016162">
    <property type="entry name" value="Ald_DH_N"/>
</dbReference>
<name>A0ABT0IAA0_9ACTN</name>
<keyword evidence="1" id="KW-0560">Oxidoreductase</keyword>
<dbReference type="SUPFAM" id="SSF53720">
    <property type="entry name" value="ALDH-like"/>
    <property type="match status" value="1"/>
</dbReference>
<comment type="caution">
    <text evidence="4">The sequence shown here is derived from an EMBL/GenBank/DDBJ whole genome shotgun (WGS) entry which is preliminary data.</text>
</comment>
<evidence type="ECO:0000313" key="5">
    <source>
        <dbReference type="Proteomes" id="UP001522868"/>
    </source>
</evidence>
<dbReference type="Pfam" id="PF00171">
    <property type="entry name" value="Aldedh"/>
    <property type="match status" value="1"/>
</dbReference>
<dbReference type="InterPro" id="IPR050740">
    <property type="entry name" value="Aldehyde_DH_Superfamily"/>
</dbReference>